<dbReference type="Proteomes" id="UP000238479">
    <property type="component" value="Chromosome 2"/>
</dbReference>
<proteinExistence type="predicted"/>
<organism evidence="1 2">
    <name type="scientific">Rosa chinensis</name>
    <name type="common">China rose</name>
    <dbReference type="NCBI Taxonomy" id="74649"/>
    <lineage>
        <taxon>Eukaryota</taxon>
        <taxon>Viridiplantae</taxon>
        <taxon>Streptophyta</taxon>
        <taxon>Embryophyta</taxon>
        <taxon>Tracheophyta</taxon>
        <taxon>Spermatophyta</taxon>
        <taxon>Magnoliopsida</taxon>
        <taxon>eudicotyledons</taxon>
        <taxon>Gunneridae</taxon>
        <taxon>Pentapetalae</taxon>
        <taxon>rosids</taxon>
        <taxon>fabids</taxon>
        <taxon>Rosales</taxon>
        <taxon>Rosaceae</taxon>
        <taxon>Rosoideae</taxon>
        <taxon>Rosoideae incertae sedis</taxon>
        <taxon>Rosa</taxon>
    </lineage>
</organism>
<reference evidence="1 2" key="1">
    <citation type="journal article" date="2018" name="Nat. Genet.">
        <title>The Rosa genome provides new insights in the design of modern roses.</title>
        <authorList>
            <person name="Bendahmane M."/>
        </authorList>
    </citation>
    <scope>NUCLEOTIDE SEQUENCE [LARGE SCALE GENOMIC DNA]</scope>
    <source>
        <strain evidence="2">cv. Old Blush</strain>
    </source>
</reference>
<dbReference type="EMBL" id="PDCK01000040">
    <property type="protein sequence ID" value="PRQ47347.1"/>
    <property type="molecule type" value="Genomic_DNA"/>
</dbReference>
<evidence type="ECO:0000313" key="2">
    <source>
        <dbReference type="Proteomes" id="UP000238479"/>
    </source>
</evidence>
<protein>
    <submittedName>
        <fullName evidence="1">Uncharacterized protein</fullName>
    </submittedName>
</protein>
<gene>
    <name evidence="1" type="ORF">RchiOBHm_Chr2g0098681</name>
</gene>
<dbReference type="Gramene" id="PRQ47347">
    <property type="protein sequence ID" value="PRQ47347"/>
    <property type="gene ID" value="RchiOBHm_Chr2g0098681"/>
</dbReference>
<dbReference type="AlphaFoldDB" id="A0A2P6RLQ6"/>
<sequence length="45" mass="4951">MTGDFSCFGAEILVNIVYSIWLERKNSLAGIDLGCLPVLIFMQTA</sequence>
<comment type="caution">
    <text evidence="1">The sequence shown here is derived from an EMBL/GenBank/DDBJ whole genome shotgun (WGS) entry which is preliminary data.</text>
</comment>
<keyword evidence="2" id="KW-1185">Reference proteome</keyword>
<name>A0A2P6RLQ6_ROSCH</name>
<evidence type="ECO:0000313" key="1">
    <source>
        <dbReference type="EMBL" id="PRQ47347.1"/>
    </source>
</evidence>
<accession>A0A2P6RLQ6</accession>